<feature type="transmembrane region" description="Helical" evidence="5">
    <location>
        <begin position="357"/>
        <end position="377"/>
    </location>
</feature>
<evidence type="ECO:0000256" key="3">
    <source>
        <dbReference type="ARBA" id="ARBA00022989"/>
    </source>
</evidence>
<feature type="transmembrane region" description="Helical" evidence="5">
    <location>
        <begin position="226"/>
        <end position="246"/>
    </location>
</feature>
<proteinExistence type="predicted"/>
<feature type="transmembrane region" description="Helical" evidence="5">
    <location>
        <begin position="154"/>
        <end position="175"/>
    </location>
</feature>
<evidence type="ECO:0000256" key="5">
    <source>
        <dbReference type="SAM" id="Phobius"/>
    </source>
</evidence>
<dbReference type="InterPro" id="IPR036259">
    <property type="entry name" value="MFS_trans_sf"/>
</dbReference>
<dbReference type="EMBL" id="JRTT01000003">
    <property type="protein sequence ID" value="KHD78814.1"/>
    <property type="molecule type" value="Genomic_DNA"/>
</dbReference>
<feature type="transmembrane region" description="Helical" evidence="5">
    <location>
        <begin position="67"/>
        <end position="86"/>
    </location>
</feature>
<dbReference type="STRING" id="1869.MB27_03910"/>
<evidence type="ECO:0000313" key="7">
    <source>
        <dbReference type="EMBL" id="KHD78814.1"/>
    </source>
</evidence>
<accession>A0A0A6UWN7</accession>
<feature type="transmembrane region" description="Helical" evidence="5">
    <location>
        <begin position="267"/>
        <end position="294"/>
    </location>
</feature>
<protein>
    <recommendedName>
        <fullName evidence="6">Major facilitator superfamily (MFS) profile domain-containing protein</fullName>
    </recommendedName>
</protein>
<feature type="domain" description="Major facilitator superfamily (MFS) profile" evidence="6">
    <location>
        <begin position="1"/>
        <end position="477"/>
    </location>
</feature>
<organism evidence="7 8">
    <name type="scientific">Actinoplanes utahensis</name>
    <dbReference type="NCBI Taxonomy" id="1869"/>
    <lineage>
        <taxon>Bacteria</taxon>
        <taxon>Bacillati</taxon>
        <taxon>Actinomycetota</taxon>
        <taxon>Actinomycetes</taxon>
        <taxon>Micromonosporales</taxon>
        <taxon>Micromonosporaceae</taxon>
        <taxon>Actinoplanes</taxon>
    </lineage>
</organism>
<keyword evidence="8" id="KW-1185">Reference proteome</keyword>
<dbReference type="PANTHER" id="PTHR23501">
    <property type="entry name" value="MAJOR FACILITATOR SUPERFAMILY"/>
    <property type="match status" value="1"/>
</dbReference>
<keyword evidence="4 5" id="KW-0472">Membrane</keyword>
<feature type="transmembrane region" description="Helical" evidence="5">
    <location>
        <begin position="92"/>
        <end position="114"/>
    </location>
</feature>
<evidence type="ECO:0000313" key="8">
    <source>
        <dbReference type="Proteomes" id="UP000054537"/>
    </source>
</evidence>
<feature type="transmembrane region" description="Helical" evidence="5">
    <location>
        <begin position="200"/>
        <end position="220"/>
    </location>
</feature>
<dbReference type="Pfam" id="PF07690">
    <property type="entry name" value="MFS_1"/>
    <property type="match status" value="1"/>
</dbReference>
<feature type="transmembrane region" description="Helical" evidence="5">
    <location>
        <begin position="398"/>
        <end position="424"/>
    </location>
</feature>
<evidence type="ECO:0000256" key="1">
    <source>
        <dbReference type="ARBA" id="ARBA00004651"/>
    </source>
</evidence>
<evidence type="ECO:0000256" key="4">
    <source>
        <dbReference type="ARBA" id="ARBA00023136"/>
    </source>
</evidence>
<dbReference type="Proteomes" id="UP000054537">
    <property type="component" value="Unassembled WGS sequence"/>
</dbReference>
<feature type="transmembrane region" description="Helical" evidence="5">
    <location>
        <begin position="448"/>
        <end position="471"/>
    </location>
</feature>
<comment type="caution">
    <text evidence="7">The sequence shown here is derived from an EMBL/GenBank/DDBJ whole genome shotgun (WGS) entry which is preliminary data.</text>
</comment>
<evidence type="ECO:0000256" key="2">
    <source>
        <dbReference type="ARBA" id="ARBA00022692"/>
    </source>
</evidence>
<gene>
    <name evidence="7" type="ORF">MB27_03910</name>
</gene>
<dbReference type="GO" id="GO:0022857">
    <property type="term" value="F:transmembrane transporter activity"/>
    <property type="evidence" value="ECO:0007669"/>
    <property type="project" value="InterPro"/>
</dbReference>
<sequence length="479" mass="48894">MGLSLALGGLMVVVDTTVTAVAVPAIVAGLDVPLPAAQWATIAYLLGLVSVIPLAARSMDRFGARRVYLVALLVFTVFSALVGVAWDMVSLAVFRFLQGLGGGLLNPVAMAIALRAAPRDARGRLMSLLVLPLVIGPVLGPLLAGWLIDVASWRWIFLINVPVGVLALAVCARVLPTVSAPPPSAVESAPGGAARRPVDWAGLVLLSGGAVLAVLGGTLLEQPLGTMFVAGLGLLAAGAGMLAVFVRRARGQADPLIDLRLTRHRPVRTGLGVLNTFGPAYFGSMTVLPLFVVGVRGDPAALIGLLTLPSALTVGLVAQVATRLVDRIPGRWIIRTGTALGAAGGAGLLTACVTDAGYPWIVAASVLLSAGSGATLMPAMTLSLRDLDHAETPQGTTLFALVQQLSSAAGGAVVAITLSMAVSARLPDGVAGMLALGPEARAALRPELATAVGTAYLIPMILLVLSCLIAFRRPRAVPS</sequence>
<dbReference type="PROSITE" id="PS50850">
    <property type="entry name" value="MFS"/>
    <property type="match status" value="1"/>
</dbReference>
<dbReference type="AlphaFoldDB" id="A0A0A6UWN7"/>
<name>A0A0A6UWN7_ACTUT</name>
<feature type="transmembrane region" description="Helical" evidence="5">
    <location>
        <begin position="300"/>
        <end position="320"/>
    </location>
</feature>
<dbReference type="Gene3D" id="1.20.1720.10">
    <property type="entry name" value="Multidrug resistance protein D"/>
    <property type="match status" value="1"/>
</dbReference>
<dbReference type="PANTHER" id="PTHR23501:SF1">
    <property type="entry name" value="TRANSPORT PROTEIN HSRA-RELATED"/>
    <property type="match status" value="1"/>
</dbReference>
<dbReference type="Gene3D" id="1.20.1250.20">
    <property type="entry name" value="MFS general substrate transporter like domains"/>
    <property type="match status" value="1"/>
</dbReference>
<feature type="transmembrane region" description="Helical" evidence="5">
    <location>
        <begin position="332"/>
        <end position="351"/>
    </location>
</feature>
<dbReference type="SUPFAM" id="SSF103473">
    <property type="entry name" value="MFS general substrate transporter"/>
    <property type="match status" value="2"/>
</dbReference>
<comment type="subcellular location">
    <subcellularLocation>
        <location evidence="1">Cell membrane</location>
        <topology evidence="1">Multi-pass membrane protein</topology>
    </subcellularLocation>
</comment>
<reference evidence="7 8" key="1">
    <citation type="submission" date="2014-10" db="EMBL/GenBank/DDBJ databases">
        <title>Draft genome sequence of Actinoplanes utahensis NRRL 12052.</title>
        <authorList>
            <person name="Velasco-Bucheli B."/>
            <person name="del Cerro C."/>
            <person name="Hormigo D."/>
            <person name="Garcia J.L."/>
            <person name="Acebal C."/>
            <person name="Arroyo M."/>
            <person name="de la Mata I."/>
        </authorList>
    </citation>
    <scope>NUCLEOTIDE SEQUENCE [LARGE SCALE GENOMIC DNA]</scope>
    <source>
        <strain evidence="7 8">NRRL 12052</strain>
    </source>
</reference>
<dbReference type="InterPro" id="IPR011701">
    <property type="entry name" value="MFS"/>
</dbReference>
<dbReference type="InterPro" id="IPR020846">
    <property type="entry name" value="MFS_dom"/>
</dbReference>
<keyword evidence="2 5" id="KW-0812">Transmembrane</keyword>
<feature type="transmembrane region" description="Helical" evidence="5">
    <location>
        <begin position="126"/>
        <end position="148"/>
    </location>
</feature>
<evidence type="ECO:0000259" key="6">
    <source>
        <dbReference type="PROSITE" id="PS50850"/>
    </source>
</evidence>
<keyword evidence="3 5" id="KW-1133">Transmembrane helix</keyword>
<dbReference type="GO" id="GO:0005886">
    <property type="term" value="C:plasma membrane"/>
    <property type="evidence" value="ECO:0007669"/>
    <property type="project" value="UniProtKB-SubCell"/>
</dbReference>
<feature type="transmembrane region" description="Helical" evidence="5">
    <location>
        <begin position="36"/>
        <end position="55"/>
    </location>
</feature>
<dbReference type="eggNOG" id="COG0477">
    <property type="taxonomic scope" value="Bacteria"/>
</dbReference>